<gene>
    <name evidence="2" type="ORF">NEMVEDRAFT_v1g131829</name>
</gene>
<feature type="transmembrane region" description="Helical" evidence="1">
    <location>
        <begin position="7"/>
        <end position="29"/>
    </location>
</feature>
<feature type="transmembrane region" description="Helical" evidence="1">
    <location>
        <begin position="35"/>
        <end position="55"/>
    </location>
</feature>
<feature type="transmembrane region" description="Helical" evidence="1">
    <location>
        <begin position="243"/>
        <end position="264"/>
    </location>
</feature>
<dbReference type="InParanoid" id="A7SU47"/>
<dbReference type="HOGENOM" id="CLU_032511_0_1_1"/>
<evidence type="ECO:0000313" key="3">
    <source>
        <dbReference type="Proteomes" id="UP000001593"/>
    </source>
</evidence>
<dbReference type="Proteomes" id="UP000001593">
    <property type="component" value="Unassembled WGS sequence"/>
</dbReference>
<keyword evidence="1" id="KW-1133">Transmembrane helix</keyword>
<dbReference type="OMA" id="CCSSEIW"/>
<dbReference type="AlphaFoldDB" id="A7SU47"/>
<dbReference type="eggNOG" id="KOG4610">
    <property type="taxonomic scope" value="Eukaryota"/>
</dbReference>
<protein>
    <recommendedName>
        <fullName evidence="4">Transmembrane protein 26</fullName>
    </recommendedName>
</protein>
<organism evidence="2 3">
    <name type="scientific">Nematostella vectensis</name>
    <name type="common">Starlet sea anemone</name>
    <dbReference type="NCBI Taxonomy" id="45351"/>
    <lineage>
        <taxon>Eukaryota</taxon>
        <taxon>Metazoa</taxon>
        <taxon>Cnidaria</taxon>
        <taxon>Anthozoa</taxon>
        <taxon>Hexacorallia</taxon>
        <taxon>Actiniaria</taxon>
        <taxon>Edwardsiidae</taxon>
        <taxon>Nematostella</taxon>
    </lineage>
</organism>
<sequence length="292" mass="32619">MIVFALFAAFFTRVLFSVHVLLSVGLVVLHTKQPLYWAFLLGLVALVCEMLYVMIVRKGAEYKYFWPSCFLYISAIIPVVWVMELDLLRHRLDKRDQLTLRLSGSNTIDTSGLNIDGIGIAATIQVDTAAKKVCELGVVVIIIVGRWLLPRGRMTRDQLSNLLLCYIGMGADILELFAALTEPEVMHNASVTYATLALFSWSMFQFCVVATATVGGSEESPDITHQPSEVSTSIVDFKKKKHLAALFMQDGPFLLLRLSLLIGYGVSSEIHIFFTAKNALTVVIMLYRLYIL</sequence>
<proteinExistence type="predicted"/>
<reference evidence="2 3" key="1">
    <citation type="journal article" date="2007" name="Science">
        <title>Sea anemone genome reveals ancestral eumetazoan gene repertoire and genomic organization.</title>
        <authorList>
            <person name="Putnam N.H."/>
            <person name="Srivastava M."/>
            <person name="Hellsten U."/>
            <person name="Dirks B."/>
            <person name="Chapman J."/>
            <person name="Salamov A."/>
            <person name="Terry A."/>
            <person name="Shapiro H."/>
            <person name="Lindquist E."/>
            <person name="Kapitonov V.V."/>
            <person name="Jurka J."/>
            <person name="Genikhovich G."/>
            <person name="Grigoriev I.V."/>
            <person name="Lucas S.M."/>
            <person name="Steele R.E."/>
            <person name="Finnerty J.R."/>
            <person name="Technau U."/>
            <person name="Martindale M.Q."/>
            <person name="Rokhsar D.S."/>
        </authorList>
    </citation>
    <scope>NUCLEOTIDE SEQUENCE [LARGE SCALE GENOMIC DNA]</scope>
    <source>
        <strain evidence="3">CH2 X CH6</strain>
    </source>
</reference>
<keyword evidence="1" id="KW-0812">Transmembrane</keyword>
<dbReference type="PhylomeDB" id="A7SU47"/>
<dbReference type="EMBL" id="DS469807">
    <property type="protein sequence ID" value="EDO32760.1"/>
    <property type="molecule type" value="Genomic_DNA"/>
</dbReference>
<keyword evidence="3" id="KW-1185">Reference proteome</keyword>
<dbReference type="PANTHER" id="PTHR22168:SF3">
    <property type="entry name" value="TRANSMEMBRANE PROTEIN 26"/>
    <property type="match status" value="1"/>
</dbReference>
<feature type="transmembrane region" description="Helical" evidence="1">
    <location>
        <begin position="64"/>
        <end position="83"/>
    </location>
</feature>
<dbReference type="Pfam" id="PF09772">
    <property type="entry name" value="Tmem26"/>
    <property type="match status" value="1"/>
</dbReference>
<feature type="non-terminal residue" evidence="2">
    <location>
        <position position="292"/>
    </location>
</feature>
<feature type="transmembrane region" description="Helical" evidence="1">
    <location>
        <begin position="129"/>
        <end position="149"/>
    </location>
</feature>
<evidence type="ECO:0000313" key="2">
    <source>
        <dbReference type="EMBL" id="EDO32760.1"/>
    </source>
</evidence>
<evidence type="ECO:0008006" key="4">
    <source>
        <dbReference type="Google" id="ProtNLM"/>
    </source>
</evidence>
<feature type="transmembrane region" description="Helical" evidence="1">
    <location>
        <begin position="161"/>
        <end position="181"/>
    </location>
</feature>
<name>A7SU47_NEMVE</name>
<dbReference type="InterPro" id="IPR019169">
    <property type="entry name" value="Transmembrane_26"/>
</dbReference>
<accession>A7SU47</accession>
<evidence type="ECO:0000256" key="1">
    <source>
        <dbReference type="SAM" id="Phobius"/>
    </source>
</evidence>
<dbReference type="PANTHER" id="PTHR22168">
    <property type="entry name" value="TMEM26 PROTEIN"/>
    <property type="match status" value="1"/>
</dbReference>
<keyword evidence="1" id="KW-0472">Membrane</keyword>